<reference evidence="1 2" key="1">
    <citation type="submission" date="2021-06" db="EMBL/GenBank/DDBJ databases">
        <title>Bacillus sp. RD4P76, an endophyte from a halophyte.</title>
        <authorList>
            <person name="Sun J.-Q."/>
        </authorList>
    </citation>
    <scope>NUCLEOTIDE SEQUENCE [LARGE SCALE GENOMIC DNA]</scope>
    <source>
        <strain evidence="1 2">JCM 17098</strain>
    </source>
</reference>
<accession>A0ABS6JRP0</accession>
<gene>
    <name evidence="1" type="ORF">KS407_07220</name>
</gene>
<keyword evidence="2" id="KW-1185">Reference proteome</keyword>
<evidence type="ECO:0000313" key="2">
    <source>
        <dbReference type="Proteomes" id="UP000790580"/>
    </source>
</evidence>
<protein>
    <submittedName>
        <fullName evidence="1">NETI motif-containing protein</fullName>
    </submittedName>
</protein>
<proteinExistence type="predicted"/>
<dbReference type="EMBL" id="JAHQCR010000032">
    <property type="protein sequence ID" value="MBU9721238.1"/>
    <property type="molecule type" value="Genomic_DNA"/>
</dbReference>
<sequence length="66" mass="7729">MSKKRAKQKFYVEDGETIDDCLNRMRAEGYVPVRRMEEPILKEVKKNGKTEVEVAKQQIVFEGKLL</sequence>
<evidence type="ECO:0000313" key="1">
    <source>
        <dbReference type="EMBL" id="MBU9721238.1"/>
    </source>
</evidence>
<dbReference type="Proteomes" id="UP000790580">
    <property type="component" value="Unassembled WGS sequence"/>
</dbReference>
<name>A0ABS6JRP0_9BACI</name>
<dbReference type="Pfam" id="PF14044">
    <property type="entry name" value="NETI"/>
    <property type="match status" value="1"/>
</dbReference>
<dbReference type="InterPro" id="IPR025930">
    <property type="entry name" value="NETI"/>
</dbReference>
<organism evidence="1 2">
    <name type="scientific">Evansella alkalicola</name>
    <dbReference type="NCBI Taxonomy" id="745819"/>
    <lineage>
        <taxon>Bacteria</taxon>
        <taxon>Bacillati</taxon>
        <taxon>Bacillota</taxon>
        <taxon>Bacilli</taxon>
        <taxon>Bacillales</taxon>
        <taxon>Bacillaceae</taxon>
        <taxon>Evansella</taxon>
    </lineage>
</organism>
<comment type="caution">
    <text evidence="1">The sequence shown here is derived from an EMBL/GenBank/DDBJ whole genome shotgun (WGS) entry which is preliminary data.</text>
</comment>
<dbReference type="RefSeq" id="WP_088073424.1">
    <property type="nucleotide sequence ID" value="NZ_JAHQCR010000032.1"/>
</dbReference>